<dbReference type="Proteomes" id="UP000554482">
    <property type="component" value="Unassembled WGS sequence"/>
</dbReference>
<dbReference type="AlphaFoldDB" id="A0A7J6V983"/>
<gene>
    <name evidence="1" type="ORF">FRX31_029075</name>
</gene>
<sequence length="58" mass="6502">ILEVERRRLLKFKLGLEFNNSLMGLKNMDCRSIWEQQIGGIVQVGAHGTGASLPTMDE</sequence>
<keyword evidence="2" id="KW-1185">Reference proteome</keyword>
<evidence type="ECO:0000313" key="1">
    <source>
        <dbReference type="EMBL" id="KAF5181337.1"/>
    </source>
</evidence>
<organism evidence="1 2">
    <name type="scientific">Thalictrum thalictroides</name>
    <name type="common">Rue-anemone</name>
    <name type="synonym">Anemone thalictroides</name>
    <dbReference type="NCBI Taxonomy" id="46969"/>
    <lineage>
        <taxon>Eukaryota</taxon>
        <taxon>Viridiplantae</taxon>
        <taxon>Streptophyta</taxon>
        <taxon>Embryophyta</taxon>
        <taxon>Tracheophyta</taxon>
        <taxon>Spermatophyta</taxon>
        <taxon>Magnoliopsida</taxon>
        <taxon>Ranunculales</taxon>
        <taxon>Ranunculaceae</taxon>
        <taxon>Thalictroideae</taxon>
        <taxon>Thalictrum</taxon>
    </lineage>
</organism>
<reference evidence="1 2" key="1">
    <citation type="submission" date="2020-06" db="EMBL/GenBank/DDBJ databases">
        <title>Transcriptomic and genomic resources for Thalictrum thalictroides and T. hernandezii: Facilitating candidate gene discovery in an emerging model plant lineage.</title>
        <authorList>
            <person name="Arias T."/>
            <person name="Riano-Pachon D.M."/>
            <person name="Di Stilio V.S."/>
        </authorList>
    </citation>
    <scope>NUCLEOTIDE SEQUENCE [LARGE SCALE GENOMIC DNA]</scope>
    <source>
        <strain evidence="2">cv. WT478/WT964</strain>
        <tissue evidence="1">Leaves</tissue>
    </source>
</reference>
<dbReference type="OrthoDB" id="1746440at2759"/>
<feature type="non-terminal residue" evidence="1">
    <location>
        <position position="1"/>
    </location>
</feature>
<proteinExistence type="predicted"/>
<comment type="caution">
    <text evidence="1">The sequence shown here is derived from an EMBL/GenBank/DDBJ whole genome shotgun (WGS) entry which is preliminary data.</text>
</comment>
<accession>A0A7J6V983</accession>
<protein>
    <submittedName>
        <fullName evidence="1">Uncharacterized protein</fullName>
    </submittedName>
</protein>
<name>A0A7J6V983_THATH</name>
<evidence type="ECO:0000313" key="2">
    <source>
        <dbReference type="Proteomes" id="UP000554482"/>
    </source>
</evidence>
<dbReference type="EMBL" id="JABWDY010036291">
    <property type="protein sequence ID" value="KAF5181337.1"/>
    <property type="molecule type" value="Genomic_DNA"/>
</dbReference>